<evidence type="ECO:0000313" key="3">
    <source>
        <dbReference type="Proteomes" id="UP000245202"/>
    </source>
</evidence>
<organism evidence="2 3">
    <name type="scientific">Paenibacillus agaridevorans</name>
    <dbReference type="NCBI Taxonomy" id="171404"/>
    <lineage>
        <taxon>Bacteria</taxon>
        <taxon>Bacillati</taxon>
        <taxon>Bacillota</taxon>
        <taxon>Bacilli</taxon>
        <taxon>Bacillales</taxon>
        <taxon>Paenibacillaceae</taxon>
        <taxon>Paenibacillus</taxon>
    </lineage>
</organism>
<evidence type="ECO:0000313" key="2">
    <source>
        <dbReference type="EMBL" id="GBG10672.1"/>
    </source>
</evidence>
<name>A0A2R5EVE7_9BACL</name>
<feature type="transmembrane region" description="Helical" evidence="1">
    <location>
        <begin position="100"/>
        <end position="126"/>
    </location>
</feature>
<dbReference type="AlphaFoldDB" id="A0A2R5EVE7"/>
<feature type="transmembrane region" description="Helical" evidence="1">
    <location>
        <begin position="225"/>
        <end position="242"/>
    </location>
</feature>
<proteinExistence type="predicted"/>
<feature type="transmembrane region" description="Helical" evidence="1">
    <location>
        <begin position="164"/>
        <end position="187"/>
    </location>
</feature>
<keyword evidence="1" id="KW-0472">Membrane</keyword>
<feature type="transmembrane region" description="Helical" evidence="1">
    <location>
        <begin position="12"/>
        <end position="36"/>
    </location>
</feature>
<dbReference type="EMBL" id="BDQX01000339">
    <property type="protein sequence ID" value="GBG10672.1"/>
    <property type="molecule type" value="Genomic_DNA"/>
</dbReference>
<accession>A0A2R5EVE7</accession>
<sequence>MKSWYRLWQYEFSLLFRGTLLLAIGAVVTPLLFLHAEMGKDYAEIRRYEHLFAESGALASLLVYFVALLALFLKSIYSGYWGGKSMYAMLTLPVRRESLYLGKLAAFAVSMLVFWAASVLGIWLGFGLLDDRVLHATNGIGIPANGMFLAVIRSDYLRLIIPYGWQGLLSTISIGTAVTTGIYYGVLCERSKRYWGLFLVAGSLFLVIRVLIYRIGLPHPYLTDFNLNASSVALLIFVLWFAGHSIRLMRRGAIV</sequence>
<comment type="caution">
    <text evidence="2">The sequence shown here is derived from an EMBL/GenBank/DDBJ whole genome shotgun (WGS) entry which is preliminary data.</text>
</comment>
<keyword evidence="3" id="KW-1185">Reference proteome</keyword>
<dbReference type="RefSeq" id="WP_108995125.1">
    <property type="nucleotide sequence ID" value="NZ_BDQX01000339.1"/>
</dbReference>
<gene>
    <name evidence="2" type="ORF">PAT3040_05424</name>
</gene>
<feature type="transmembrane region" description="Helical" evidence="1">
    <location>
        <begin position="194"/>
        <end position="213"/>
    </location>
</feature>
<protein>
    <submittedName>
        <fullName evidence="2">Uncharacterized protein</fullName>
    </submittedName>
</protein>
<keyword evidence="1" id="KW-1133">Transmembrane helix</keyword>
<feature type="transmembrane region" description="Helical" evidence="1">
    <location>
        <begin position="57"/>
        <end position="80"/>
    </location>
</feature>
<evidence type="ECO:0000256" key="1">
    <source>
        <dbReference type="SAM" id="Phobius"/>
    </source>
</evidence>
<dbReference type="Proteomes" id="UP000245202">
    <property type="component" value="Unassembled WGS sequence"/>
</dbReference>
<reference evidence="2 3" key="1">
    <citation type="submission" date="2017-08" db="EMBL/GenBank/DDBJ databases">
        <title>Substantial Increase in Enzyme Production by Combined Drug-Resistance Mutations in Paenibacillus agaridevorans.</title>
        <authorList>
            <person name="Tanaka Y."/>
            <person name="Funane K."/>
            <person name="Hosaka T."/>
            <person name="Shiwa Y."/>
            <person name="Fujita N."/>
            <person name="Miyazaki T."/>
            <person name="Yoshikawa H."/>
            <person name="Murakami K."/>
            <person name="Kasahara K."/>
            <person name="Inaoka T."/>
            <person name="Hiraga Y."/>
            <person name="Ochi K."/>
        </authorList>
    </citation>
    <scope>NUCLEOTIDE SEQUENCE [LARGE SCALE GENOMIC DNA]</scope>
    <source>
        <strain evidence="2 3">T-3040</strain>
    </source>
</reference>
<keyword evidence="1" id="KW-0812">Transmembrane</keyword>